<sequence>MSLYLNSFHLIPMHIMKTLRSLFVIGLLTTSLSSQAMAANNATNNQAKIDLVKKVYLSKVDLGSEHNRITTPELQKIIRQFNKFDTNIRKQPDMEMGCDMPIHYYLGFGQDHPDNFHKTLQVKVTSPYTVRATFKQFEGHRVGADFTLKCTENRCLIDDFKIIGDQTSIKTDYKLVLRKQKCE</sequence>
<protein>
    <submittedName>
        <fullName evidence="2">Uncharacterized protein</fullName>
    </submittedName>
</protein>
<keyword evidence="1" id="KW-0732">Signal</keyword>
<feature type="chain" id="PRO_5040936781" evidence="1">
    <location>
        <begin position="39"/>
        <end position="183"/>
    </location>
</feature>
<dbReference type="EMBL" id="CABFLZ010000011">
    <property type="protein sequence ID" value="VTY04686.1"/>
    <property type="molecule type" value="Genomic_DNA"/>
</dbReference>
<comment type="caution">
    <text evidence="2">The sequence shown here is derived from an EMBL/GenBank/DDBJ whole genome shotgun (WGS) entry which is preliminary data.</text>
</comment>
<evidence type="ECO:0000313" key="2">
    <source>
        <dbReference type="EMBL" id="VTY04686.1"/>
    </source>
</evidence>
<accession>A0A9X9SMK6</accession>
<proteinExistence type="predicted"/>
<organism evidence="2 3">
    <name type="scientific">Neisseria subflava</name>
    <dbReference type="NCBI Taxonomy" id="28449"/>
    <lineage>
        <taxon>Bacteria</taxon>
        <taxon>Pseudomonadati</taxon>
        <taxon>Pseudomonadota</taxon>
        <taxon>Betaproteobacteria</taxon>
        <taxon>Neisseriales</taxon>
        <taxon>Neisseriaceae</taxon>
        <taxon>Neisseria</taxon>
    </lineage>
</organism>
<gene>
    <name evidence="2" type="ORF">ONOEEDHL_00132</name>
</gene>
<name>A0A9X9SMK6_NEISU</name>
<evidence type="ECO:0000313" key="3">
    <source>
        <dbReference type="Proteomes" id="UP000626795"/>
    </source>
</evidence>
<reference evidence="2" key="1">
    <citation type="submission" date="2019-05" db="EMBL/GenBank/DDBJ databases">
        <authorList>
            <person name="Hibberd M."/>
        </authorList>
    </citation>
    <scope>NUCLEOTIDE SEQUENCE</scope>
    <source>
        <strain evidence="2">Neisseria_subflava_BgEED23</strain>
    </source>
</reference>
<dbReference type="Proteomes" id="UP000626795">
    <property type="component" value="Unassembled WGS sequence"/>
</dbReference>
<feature type="signal peptide" evidence="1">
    <location>
        <begin position="1"/>
        <end position="38"/>
    </location>
</feature>
<keyword evidence="3" id="KW-1185">Reference proteome</keyword>
<dbReference type="AlphaFoldDB" id="A0A9X9SMK6"/>
<evidence type="ECO:0000256" key="1">
    <source>
        <dbReference type="SAM" id="SignalP"/>
    </source>
</evidence>